<evidence type="ECO:0000256" key="3">
    <source>
        <dbReference type="ARBA" id="ARBA00023125"/>
    </source>
</evidence>
<gene>
    <name evidence="6" type="ORF">QF025_006141</name>
</gene>
<dbReference type="Pfam" id="PF03466">
    <property type="entry name" value="LysR_substrate"/>
    <property type="match status" value="1"/>
</dbReference>
<protein>
    <submittedName>
        <fullName evidence="6">DNA-binding transcriptional LysR family regulator</fullName>
    </submittedName>
</protein>
<reference evidence="6 7" key="1">
    <citation type="submission" date="2023-08" db="EMBL/GenBank/DDBJ databases">
        <title>Genome sequencing of plant associated microbes to promote plant fitness in Sorghum bicolor and Oryza sativa.</title>
        <authorList>
            <person name="Coleman-Derr D."/>
        </authorList>
    </citation>
    <scope>NUCLEOTIDE SEQUENCE [LARGE SCALE GENOMIC DNA]</scope>
    <source>
        <strain evidence="6 7">SLBN-33</strain>
    </source>
</reference>
<organism evidence="6 7">
    <name type="scientific">Paraburkholderia graminis</name>
    <dbReference type="NCBI Taxonomy" id="60548"/>
    <lineage>
        <taxon>Bacteria</taxon>
        <taxon>Pseudomonadati</taxon>
        <taxon>Pseudomonadota</taxon>
        <taxon>Betaproteobacteria</taxon>
        <taxon>Burkholderiales</taxon>
        <taxon>Burkholderiaceae</taxon>
        <taxon>Paraburkholderia</taxon>
    </lineage>
</organism>
<evidence type="ECO:0000259" key="5">
    <source>
        <dbReference type="PROSITE" id="PS50931"/>
    </source>
</evidence>
<dbReference type="CDD" id="cd08474">
    <property type="entry name" value="PBP2_CrgA_like_5"/>
    <property type="match status" value="1"/>
</dbReference>
<dbReference type="SUPFAM" id="SSF46785">
    <property type="entry name" value="Winged helix' DNA-binding domain"/>
    <property type="match status" value="1"/>
</dbReference>
<dbReference type="Pfam" id="PF00126">
    <property type="entry name" value="HTH_1"/>
    <property type="match status" value="1"/>
</dbReference>
<dbReference type="SUPFAM" id="SSF53850">
    <property type="entry name" value="Periplasmic binding protein-like II"/>
    <property type="match status" value="1"/>
</dbReference>
<dbReference type="EMBL" id="JAVIZN010000002">
    <property type="protein sequence ID" value="MDR6207421.1"/>
    <property type="molecule type" value="Genomic_DNA"/>
</dbReference>
<evidence type="ECO:0000256" key="1">
    <source>
        <dbReference type="ARBA" id="ARBA00009437"/>
    </source>
</evidence>
<dbReference type="FunFam" id="1.10.10.10:FF:000001">
    <property type="entry name" value="LysR family transcriptional regulator"/>
    <property type="match status" value="1"/>
</dbReference>
<evidence type="ECO:0000313" key="7">
    <source>
        <dbReference type="Proteomes" id="UP001245184"/>
    </source>
</evidence>
<comment type="caution">
    <text evidence="6">The sequence shown here is derived from an EMBL/GenBank/DDBJ whole genome shotgun (WGS) entry which is preliminary data.</text>
</comment>
<evidence type="ECO:0000256" key="2">
    <source>
        <dbReference type="ARBA" id="ARBA00023015"/>
    </source>
</evidence>
<dbReference type="PROSITE" id="PS50931">
    <property type="entry name" value="HTH_LYSR"/>
    <property type="match status" value="1"/>
</dbReference>
<comment type="similarity">
    <text evidence="1">Belongs to the LysR transcriptional regulatory family.</text>
</comment>
<sequence length="304" mass="33458">MTIAPNIKDLTAFVAVIEAGGFRDAARAIGSSPSAVSEAVRRLETRTGVRLLHRTTRSVAATEAGTRLLSQLKPALDGLEAALDVVNQFRDKPFGKLKLNVPVVAARLILPRILPAFLSMYPEIELEVVADDSFVDLLSAGCDAGIRYGESLQQDMIAVPIGPREQRMALGASPAYLARHGRPEHPDDLVRHACLRHRFSSGAIAEWLFERDGKTVRIEPQGPLIVRTGSSAELSVDVALAGNGIVQLFDDWLRPHFESGALEPVLEPWWLRFPGPYLYYPGRRYLPAPLRAFVDFVKSECERA</sequence>
<keyword evidence="2" id="KW-0805">Transcription regulation</keyword>
<dbReference type="PANTHER" id="PTHR30537:SF5">
    <property type="entry name" value="HTH-TYPE TRANSCRIPTIONAL ACTIVATOR TTDR-RELATED"/>
    <property type="match status" value="1"/>
</dbReference>
<dbReference type="InterPro" id="IPR036390">
    <property type="entry name" value="WH_DNA-bd_sf"/>
</dbReference>
<name>A0ABD5CRE0_9BURK</name>
<dbReference type="InterPro" id="IPR000847">
    <property type="entry name" value="LysR_HTH_N"/>
</dbReference>
<dbReference type="GO" id="GO:0003677">
    <property type="term" value="F:DNA binding"/>
    <property type="evidence" value="ECO:0007669"/>
    <property type="project" value="UniProtKB-KW"/>
</dbReference>
<keyword evidence="3 6" id="KW-0238">DNA-binding</keyword>
<dbReference type="InterPro" id="IPR005119">
    <property type="entry name" value="LysR_subst-bd"/>
</dbReference>
<dbReference type="RefSeq" id="WP_029969848.1">
    <property type="nucleotide sequence ID" value="NZ_ATXV01000009.1"/>
</dbReference>
<dbReference type="Proteomes" id="UP001245184">
    <property type="component" value="Unassembled WGS sequence"/>
</dbReference>
<proteinExistence type="inferred from homology"/>
<evidence type="ECO:0000313" key="6">
    <source>
        <dbReference type="EMBL" id="MDR6207421.1"/>
    </source>
</evidence>
<dbReference type="InterPro" id="IPR058163">
    <property type="entry name" value="LysR-type_TF_proteobact-type"/>
</dbReference>
<accession>A0ABD5CRE0</accession>
<dbReference type="Gene3D" id="1.10.10.10">
    <property type="entry name" value="Winged helix-like DNA-binding domain superfamily/Winged helix DNA-binding domain"/>
    <property type="match status" value="1"/>
</dbReference>
<feature type="domain" description="HTH lysR-type" evidence="5">
    <location>
        <begin position="5"/>
        <end position="62"/>
    </location>
</feature>
<dbReference type="Gene3D" id="3.40.190.290">
    <property type="match status" value="1"/>
</dbReference>
<dbReference type="PANTHER" id="PTHR30537">
    <property type="entry name" value="HTH-TYPE TRANSCRIPTIONAL REGULATOR"/>
    <property type="match status" value="1"/>
</dbReference>
<dbReference type="InterPro" id="IPR036388">
    <property type="entry name" value="WH-like_DNA-bd_sf"/>
</dbReference>
<evidence type="ECO:0000256" key="4">
    <source>
        <dbReference type="ARBA" id="ARBA00023163"/>
    </source>
</evidence>
<keyword evidence="4" id="KW-0804">Transcription</keyword>
<dbReference type="AlphaFoldDB" id="A0ABD5CRE0"/>